<sequence>MMESKLSTVSIEKIINILTTTSRVKQLILPEAFSHRGIKKLAHYLKHNHSDLELLFYRRLTGPDTPALNYNITVLPIRTPIVKSSSSGEEQCGLIEVEHDKYEVPYEYFWKHENHNPNATRDIVDSRVSEEIRSWIEEHVAKHMYWKSIKALLHSDPEDLSHLGNIANEQSGAAIPFNLSINCKMTGGFEGSIGLPKCLLNAGEKEKKQVAVNVQTAAFMIYEVEDTPAFFSCQFFNPDSDNIYRISVENNHIRSCSCPDSIGNCKHMFLVSRIMTIPFSVRKIVSIAREPIVNNRTDDKSSYISAYAENAEEYCACSKKVSRELQDYVFVSDMDNQFQSLRDSLARPARQT</sequence>
<keyword evidence="1" id="KW-0862">Zinc</keyword>
<organism evidence="3 4">
    <name type="scientific">Helicostylum pulchrum</name>
    <dbReference type="NCBI Taxonomy" id="562976"/>
    <lineage>
        <taxon>Eukaryota</taxon>
        <taxon>Fungi</taxon>
        <taxon>Fungi incertae sedis</taxon>
        <taxon>Mucoromycota</taxon>
        <taxon>Mucoromycotina</taxon>
        <taxon>Mucoromycetes</taxon>
        <taxon>Mucorales</taxon>
        <taxon>Mucorineae</taxon>
        <taxon>Mucoraceae</taxon>
        <taxon>Helicostylum</taxon>
    </lineage>
</organism>
<name>A0ABP9XVE5_9FUNG</name>
<evidence type="ECO:0000259" key="2">
    <source>
        <dbReference type="PROSITE" id="PS50966"/>
    </source>
</evidence>
<gene>
    <name evidence="3" type="ORF">HPULCUR_004171</name>
</gene>
<accession>A0ABP9XVE5</accession>
<comment type="caution">
    <text evidence="3">The sequence shown here is derived from an EMBL/GenBank/DDBJ whole genome shotgun (WGS) entry which is preliminary data.</text>
</comment>
<evidence type="ECO:0000313" key="3">
    <source>
        <dbReference type="EMBL" id="GAA5798765.1"/>
    </source>
</evidence>
<dbReference type="EMBL" id="BAABUJ010000011">
    <property type="protein sequence ID" value="GAA5798765.1"/>
    <property type="molecule type" value="Genomic_DNA"/>
</dbReference>
<keyword evidence="4" id="KW-1185">Reference proteome</keyword>
<keyword evidence="1" id="KW-0479">Metal-binding</keyword>
<dbReference type="Proteomes" id="UP001476247">
    <property type="component" value="Unassembled WGS sequence"/>
</dbReference>
<evidence type="ECO:0000256" key="1">
    <source>
        <dbReference type="PROSITE-ProRule" id="PRU00325"/>
    </source>
</evidence>
<protein>
    <recommendedName>
        <fullName evidence="2">SWIM-type domain-containing protein</fullName>
    </recommendedName>
</protein>
<evidence type="ECO:0000313" key="4">
    <source>
        <dbReference type="Proteomes" id="UP001476247"/>
    </source>
</evidence>
<keyword evidence="1" id="KW-0863">Zinc-finger</keyword>
<proteinExistence type="predicted"/>
<dbReference type="PROSITE" id="PS50966">
    <property type="entry name" value="ZF_SWIM"/>
    <property type="match status" value="1"/>
</dbReference>
<reference evidence="3 4" key="1">
    <citation type="submission" date="2024-04" db="EMBL/GenBank/DDBJ databases">
        <title>genome sequences of Mucor flavus KT1a and Helicostylum pulchrum KT1b strains isolation_sourced from the surface of a dry-aged beef.</title>
        <authorList>
            <person name="Toyotome T."/>
            <person name="Hosono M."/>
            <person name="Torimaru M."/>
            <person name="Fukuda K."/>
            <person name="Mikami N."/>
        </authorList>
    </citation>
    <scope>NUCLEOTIDE SEQUENCE [LARGE SCALE GENOMIC DNA]</scope>
    <source>
        <strain evidence="3 4">KT1b</strain>
    </source>
</reference>
<feature type="domain" description="SWIM-type" evidence="2">
    <location>
        <begin position="244"/>
        <end position="276"/>
    </location>
</feature>
<dbReference type="InterPro" id="IPR007527">
    <property type="entry name" value="Znf_SWIM"/>
</dbReference>